<feature type="compositionally biased region" description="Basic and acidic residues" evidence="1">
    <location>
        <begin position="53"/>
        <end position="74"/>
    </location>
</feature>
<accession>A0AAV7ZPD3</accession>
<sequence length="160" mass="18753">MSHVQKNKTQKGSKKKGVTTNSQIKQSILNLPKFFLPENKSPPCSNQSSNNKNENENDKGHDNENEKDNIEDQKKKLEKQLQLLSKEYLLLENKAKKLDKENKKLKKQKTENQEHKNFNDNSKIRENEEENFKLAINSYKKQVSNLIDNQKVLENKLKEC</sequence>
<organism evidence="2 3">
    <name type="scientific">Anaeramoeba flamelloides</name>
    <dbReference type="NCBI Taxonomy" id="1746091"/>
    <lineage>
        <taxon>Eukaryota</taxon>
        <taxon>Metamonada</taxon>
        <taxon>Anaeramoebidae</taxon>
        <taxon>Anaeramoeba</taxon>
    </lineage>
</organism>
<evidence type="ECO:0000256" key="1">
    <source>
        <dbReference type="SAM" id="MobiDB-lite"/>
    </source>
</evidence>
<feature type="region of interest" description="Disordered" evidence="1">
    <location>
        <begin position="98"/>
        <end position="125"/>
    </location>
</feature>
<dbReference type="Proteomes" id="UP001146793">
    <property type="component" value="Unassembled WGS sequence"/>
</dbReference>
<comment type="caution">
    <text evidence="2">The sequence shown here is derived from an EMBL/GenBank/DDBJ whole genome shotgun (WGS) entry which is preliminary data.</text>
</comment>
<evidence type="ECO:0000313" key="3">
    <source>
        <dbReference type="Proteomes" id="UP001146793"/>
    </source>
</evidence>
<reference evidence="2" key="1">
    <citation type="submission" date="2022-08" db="EMBL/GenBank/DDBJ databases">
        <title>Novel sulphate-reducing endosymbionts in the free-living metamonad Anaeramoeba.</title>
        <authorList>
            <person name="Jerlstrom-Hultqvist J."/>
            <person name="Cepicka I."/>
            <person name="Gallot-Lavallee L."/>
            <person name="Salas-Leiva D."/>
            <person name="Curtis B.A."/>
            <person name="Zahonova K."/>
            <person name="Pipaliya S."/>
            <person name="Dacks J."/>
            <person name="Roger A.J."/>
        </authorList>
    </citation>
    <scope>NUCLEOTIDE SEQUENCE</scope>
    <source>
        <strain evidence="2">Busselton2</strain>
    </source>
</reference>
<dbReference type="EMBL" id="JANTQA010000026">
    <property type="protein sequence ID" value="KAJ3442661.1"/>
    <property type="molecule type" value="Genomic_DNA"/>
</dbReference>
<feature type="compositionally biased region" description="Basic residues" evidence="1">
    <location>
        <begin position="1"/>
        <end position="17"/>
    </location>
</feature>
<name>A0AAV7ZPD3_9EUKA</name>
<dbReference type="AlphaFoldDB" id="A0AAV7ZPD3"/>
<protein>
    <submittedName>
        <fullName evidence="2">Uncharacterized protein</fullName>
    </submittedName>
</protein>
<feature type="region of interest" description="Disordered" evidence="1">
    <location>
        <begin position="1"/>
        <end position="74"/>
    </location>
</feature>
<evidence type="ECO:0000313" key="2">
    <source>
        <dbReference type="EMBL" id="KAJ3442661.1"/>
    </source>
</evidence>
<feature type="compositionally biased region" description="Polar residues" evidence="1">
    <location>
        <begin position="20"/>
        <end position="29"/>
    </location>
</feature>
<gene>
    <name evidence="2" type="ORF">M0812_12401</name>
</gene>
<proteinExistence type="predicted"/>